<dbReference type="Pfam" id="PF01476">
    <property type="entry name" value="LysM"/>
    <property type="match status" value="1"/>
</dbReference>
<keyword evidence="6" id="KW-1185">Reference proteome</keyword>
<dbReference type="InterPro" id="IPR049945">
    <property type="entry name" value="AAA_22"/>
</dbReference>
<keyword evidence="2" id="KW-0812">Transmembrane</keyword>
<dbReference type="Pfam" id="PF13401">
    <property type="entry name" value="AAA_22"/>
    <property type="match status" value="1"/>
</dbReference>
<dbReference type="GO" id="GO:0016887">
    <property type="term" value="F:ATP hydrolysis activity"/>
    <property type="evidence" value="ECO:0007669"/>
    <property type="project" value="InterPro"/>
</dbReference>
<dbReference type="Pfam" id="PF05036">
    <property type="entry name" value="SPOR"/>
    <property type="match status" value="1"/>
</dbReference>
<name>A0A5K7YJR9_9BACT</name>
<dbReference type="RefSeq" id="WP_155316286.1">
    <property type="nucleotide sequence ID" value="NZ_AP021874.1"/>
</dbReference>
<dbReference type="SUPFAM" id="SSF52540">
    <property type="entry name" value="P-loop containing nucleoside triphosphate hydrolases"/>
    <property type="match status" value="1"/>
</dbReference>
<gene>
    <name evidence="5" type="ORF">DSCA_20190</name>
</gene>
<feature type="domain" description="LysM" evidence="4">
    <location>
        <begin position="489"/>
        <end position="539"/>
    </location>
</feature>
<evidence type="ECO:0000259" key="4">
    <source>
        <dbReference type="PROSITE" id="PS51782"/>
    </source>
</evidence>
<dbReference type="Gene3D" id="3.10.350.10">
    <property type="entry name" value="LysM domain"/>
    <property type="match status" value="1"/>
</dbReference>
<dbReference type="CDD" id="cd00009">
    <property type="entry name" value="AAA"/>
    <property type="match status" value="1"/>
</dbReference>
<dbReference type="KEGG" id="dalk:DSCA_20190"/>
<dbReference type="InterPro" id="IPR052026">
    <property type="entry name" value="ExeA_AAA_ATPase_DNA-bind"/>
</dbReference>
<dbReference type="Gene3D" id="3.30.70.1070">
    <property type="entry name" value="Sporulation related repeat"/>
    <property type="match status" value="1"/>
</dbReference>
<evidence type="ECO:0008006" key="7">
    <source>
        <dbReference type="Google" id="ProtNLM"/>
    </source>
</evidence>
<dbReference type="InterPro" id="IPR003593">
    <property type="entry name" value="AAA+_ATPase"/>
</dbReference>
<dbReference type="Proteomes" id="UP000427906">
    <property type="component" value="Chromosome"/>
</dbReference>
<dbReference type="Gene3D" id="3.40.50.300">
    <property type="entry name" value="P-loop containing nucleotide triphosphate hydrolases"/>
    <property type="match status" value="1"/>
</dbReference>
<dbReference type="EMBL" id="AP021874">
    <property type="protein sequence ID" value="BBO68089.1"/>
    <property type="molecule type" value="Genomic_DNA"/>
</dbReference>
<evidence type="ECO:0000256" key="1">
    <source>
        <dbReference type="SAM" id="MobiDB-lite"/>
    </source>
</evidence>
<feature type="domain" description="SPOR" evidence="3">
    <location>
        <begin position="550"/>
        <end position="638"/>
    </location>
</feature>
<organism evidence="5 6">
    <name type="scientific">Desulfosarcina alkanivorans</name>
    <dbReference type="NCBI Taxonomy" id="571177"/>
    <lineage>
        <taxon>Bacteria</taxon>
        <taxon>Pseudomonadati</taxon>
        <taxon>Thermodesulfobacteriota</taxon>
        <taxon>Desulfobacteria</taxon>
        <taxon>Desulfobacterales</taxon>
        <taxon>Desulfosarcinaceae</taxon>
        <taxon>Desulfosarcina</taxon>
    </lineage>
</organism>
<dbReference type="InterPro" id="IPR036779">
    <property type="entry name" value="LysM_dom_sf"/>
</dbReference>
<sequence length="638" mass="73619">MYTDYYHLNSFPFENTPDPRFLFPSKKHREVLASLLYGVENSKGFIVLVGDIGTGKTTLIHALIKEINPSYLIFNSINPELKVAEIIEYMTKKLGVVSENRGPFEVLEVFKEKLKDLSSKDIKVVLIIDEAHLLTESSLQKIRLLSNLESASTKLIQIILVGQNELYSKLRKKSLKTLSQRVVINRYLEPLSKREIKNYIEHRLRVAGRRSQIFTKKAISLISSGSRGFPRLINHICDNSLLIGYALSATAIDHRIVKEVLDDMNFKKRKKLCNVNNYNALLWVGVFFLIVFSVFWFSDGLLKYLELKKDNGKVKITTNSENIRKDKLAGSNQKKNKISIKAQIESEVTKNQEKKLLNAVGYDLEPKDKDETRKPEGLNGKKINLEIKDEYKDLLLEKRYSKDRAVPITIKSEVMTKKSYLYQKGYRKDIHTGPFSNNSISEDYVEKTEHDKKREENIFHSDEESTTKQDEFSEGRLGEKKDEKDKKFSLKIVKKGENLSEISHDFYGVSMGVIIDLIQKANPHLYDINKIFPGQKLILPHFEKKHLVVDDGNGKYLIHYSSYYNREEAQQSCNRLKNNNRLSVISDKQIQGENLVYRIYLGSFNSSDEAEKRLFALKPEHLSFILEKTGENGWNKAE</sequence>
<dbReference type="InterPro" id="IPR036680">
    <property type="entry name" value="SPOR-like_sf"/>
</dbReference>
<keyword evidence="2" id="KW-0472">Membrane</keyword>
<accession>A0A5K7YJR9</accession>
<dbReference type="SMART" id="SM00382">
    <property type="entry name" value="AAA"/>
    <property type="match status" value="1"/>
</dbReference>
<dbReference type="PROSITE" id="PS51782">
    <property type="entry name" value="LYSM"/>
    <property type="match status" value="1"/>
</dbReference>
<feature type="region of interest" description="Disordered" evidence="1">
    <location>
        <begin position="437"/>
        <end position="479"/>
    </location>
</feature>
<dbReference type="PROSITE" id="PS51724">
    <property type="entry name" value="SPOR"/>
    <property type="match status" value="1"/>
</dbReference>
<dbReference type="AlphaFoldDB" id="A0A5K7YJR9"/>
<evidence type="ECO:0000259" key="3">
    <source>
        <dbReference type="PROSITE" id="PS51724"/>
    </source>
</evidence>
<dbReference type="OrthoDB" id="9779230at2"/>
<feature type="compositionally biased region" description="Basic and acidic residues" evidence="1">
    <location>
        <begin position="444"/>
        <end position="479"/>
    </location>
</feature>
<dbReference type="GO" id="GO:0042834">
    <property type="term" value="F:peptidoglycan binding"/>
    <property type="evidence" value="ECO:0007669"/>
    <property type="project" value="InterPro"/>
</dbReference>
<feature type="transmembrane region" description="Helical" evidence="2">
    <location>
        <begin position="280"/>
        <end position="298"/>
    </location>
</feature>
<keyword evidence="2" id="KW-1133">Transmembrane helix</keyword>
<dbReference type="InterPro" id="IPR027417">
    <property type="entry name" value="P-loop_NTPase"/>
</dbReference>
<dbReference type="InterPro" id="IPR018392">
    <property type="entry name" value="LysM"/>
</dbReference>
<proteinExistence type="predicted"/>
<dbReference type="PANTHER" id="PTHR35894">
    <property type="entry name" value="GENERAL SECRETION PATHWAY PROTEIN A-RELATED"/>
    <property type="match status" value="1"/>
</dbReference>
<dbReference type="PANTHER" id="PTHR35894:SF1">
    <property type="entry name" value="PHOSPHORIBULOKINASE _ URIDINE KINASE FAMILY"/>
    <property type="match status" value="1"/>
</dbReference>
<evidence type="ECO:0000256" key="2">
    <source>
        <dbReference type="SAM" id="Phobius"/>
    </source>
</evidence>
<reference evidence="5 6" key="1">
    <citation type="submission" date="2019-11" db="EMBL/GenBank/DDBJ databases">
        <title>Comparative genomics of hydrocarbon-degrading Desulfosarcina strains.</title>
        <authorList>
            <person name="Watanabe M."/>
            <person name="Kojima H."/>
            <person name="Fukui M."/>
        </authorList>
    </citation>
    <scope>NUCLEOTIDE SEQUENCE [LARGE SCALE GENOMIC DNA]</scope>
    <source>
        <strain evidence="5 6">PL12</strain>
    </source>
</reference>
<dbReference type="InterPro" id="IPR007730">
    <property type="entry name" value="SPOR-like_dom"/>
</dbReference>
<dbReference type="SUPFAM" id="SSF110997">
    <property type="entry name" value="Sporulation related repeat"/>
    <property type="match status" value="1"/>
</dbReference>
<evidence type="ECO:0000313" key="5">
    <source>
        <dbReference type="EMBL" id="BBO68089.1"/>
    </source>
</evidence>
<evidence type="ECO:0000313" key="6">
    <source>
        <dbReference type="Proteomes" id="UP000427906"/>
    </source>
</evidence>
<protein>
    <recommendedName>
        <fullName evidence="7">SPOR domain-containing protein</fullName>
    </recommendedName>
</protein>